<dbReference type="PRINTS" id="PR00412">
    <property type="entry name" value="EPOXHYDRLASE"/>
</dbReference>
<proteinExistence type="predicted"/>
<name>A0ABW1UDJ7_9LACO</name>
<evidence type="ECO:0000313" key="3">
    <source>
        <dbReference type="EMBL" id="MFC6294198.1"/>
    </source>
</evidence>
<evidence type="ECO:0000259" key="2">
    <source>
        <dbReference type="Pfam" id="PF12697"/>
    </source>
</evidence>
<dbReference type="PANTHER" id="PTHR43798">
    <property type="entry name" value="MONOACYLGLYCEROL LIPASE"/>
    <property type="match status" value="1"/>
</dbReference>
<keyword evidence="1 3" id="KW-0378">Hydrolase</keyword>
<dbReference type="Proteomes" id="UP001596227">
    <property type="component" value="Unassembled WGS sequence"/>
</dbReference>
<protein>
    <submittedName>
        <fullName evidence="3">Alpha/beta fold hydrolase</fullName>
    </submittedName>
</protein>
<dbReference type="RefSeq" id="WP_137608297.1">
    <property type="nucleotide sequence ID" value="NZ_BJDH01000017.1"/>
</dbReference>
<dbReference type="GO" id="GO:0016787">
    <property type="term" value="F:hydrolase activity"/>
    <property type="evidence" value="ECO:0007669"/>
    <property type="project" value="UniProtKB-KW"/>
</dbReference>
<evidence type="ECO:0000313" key="4">
    <source>
        <dbReference type="Proteomes" id="UP001596227"/>
    </source>
</evidence>
<dbReference type="Gene3D" id="3.40.50.1820">
    <property type="entry name" value="alpha/beta hydrolase"/>
    <property type="match status" value="1"/>
</dbReference>
<dbReference type="InterPro" id="IPR000639">
    <property type="entry name" value="Epox_hydrolase-like"/>
</dbReference>
<accession>A0ABW1UDJ7</accession>
<sequence>MRFKTSDQVTLVYSDHGSGQPIILLAGFGVPKEIWRSQLPVLVAAGYRVISLDGRGHGHSERTLRGQSLKRRAADVHELVTKLGLQRPILVGHSLGAGTCFAYIAQFGEQSITAFVDVDQPPQVLNSKHWRYGMKPVKWLEWREYLARPWGYARFKTVDPTTAALVTAVETECPFQQLRMAPLLLDHLRQNWRPVVTELRRPYLMVAGRESPLFKPGFAAATAALSSYGHSVIVANAGHLVMAEQPAVFNRVLLAFLATLSVS</sequence>
<gene>
    <name evidence="3" type="ORF">ACFQH1_03145</name>
</gene>
<dbReference type="EMBL" id="JBHSSB010000014">
    <property type="protein sequence ID" value="MFC6294198.1"/>
    <property type="molecule type" value="Genomic_DNA"/>
</dbReference>
<feature type="domain" description="AB hydrolase-1" evidence="2">
    <location>
        <begin position="22"/>
        <end position="251"/>
    </location>
</feature>
<comment type="caution">
    <text evidence="3">The sequence shown here is derived from an EMBL/GenBank/DDBJ whole genome shotgun (WGS) entry which is preliminary data.</text>
</comment>
<evidence type="ECO:0000256" key="1">
    <source>
        <dbReference type="ARBA" id="ARBA00022801"/>
    </source>
</evidence>
<dbReference type="PANTHER" id="PTHR43798:SF31">
    <property type="entry name" value="AB HYDROLASE SUPERFAMILY PROTEIN YCLE"/>
    <property type="match status" value="1"/>
</dbReference>
<keyword evidence="4" id="KW-1185">Reference proteome</keyword>
<dbReference type="SUPFAM" id="SSF53474">
    <property type="entry name" value="alpha/beta-Hydrolases"/>
    <property type="match status" value="1"/>
</dbReference>
<dbReference type="InterPro" id="IPR000073">
    <property type="entry name" value="AB_hydrolase_1"/>
</dbReference>
<reference evidence="4" key="1">
    <citation type="journal article" date="2019" name="Int. J. Syst. Evol. Microbiol.">
        <title>The Global Catalogue of Microorganisms (GCM) 10K type strain sequencing project: providing services to taxonomists for standard genome sequencing and annotation.</title>
        <authorList>
            <consortium name="The Broad Institute Genomics Platform"/>
            <consortium name="The Broad Institute Genome Sequencing Center for Infectious Disease"/>
            <person name="Wu L."/>
            <person name="Ma J."/>
        </authorList>
    </citation>
    <scope>NUCLEOTIDE SEQUENCE [LARGE SCALE GENOMIC DNA]</scope>
    <source>
        <strain evidence="4">CCM 8934</strain>
    </source>
</reference>
<dbReference type="InterPro" id="IPR050266">
    <property type="entry name" value="AB_hydrolase_sf"/>
</dbReference>
<dbReference type="InterPro" id="IPR029058">
    <property type="entry name" value="AB_hydrolase_fold"/>
</dbReference>
<dbReference type="Pfam" id="PF12697">
    <property type="entry name" value="Abhydrolase_6"/>
    <property type="match status" value="1"/>
</dbReference>
<organism evidence="3 4">
    <name type="scientific">Lactiplantibacillus daoliensis</name>
    <dbReference type="NCBI Taxonomy" id="2559916"/>
    <lineage>
        <taxon>Bacteria</taxon>
        <taxon>Bacillati</taxon>
        <taxon>Bacillota</taxon>
        <taxon>Bacilli</taxon>
        <taxon>Lactobacillales</taxon>
        <taxon>Lactobacillaceae</taxon>
        <taxon>Lactiplantibacillus</taxon>
    </lineage>
</organism>